<sequence length="44" mass="5132">MSNRKMRTDRFFFLIKVLPQIKYSSIFSGEGLILKSSITVYKTS</sequence>
<comment type="caution">
    <text evidence="1">The sequence shown here is derived from an EMBL/GenBank/DDBJ whole genome shotgun (WGS) entry which is preliminary data.</text>
</comment>
<organism evidence="1">
    <name type="scientific">gut metagenome</name>
    <dbReference type="NCBI Taxonomy" id="749906"/>
    <lineage>
        <taxon>unclassified sequences</taxon>
        <taxon>metagenomes</taxon>
        <taxon>organismal metagenomes</taxon>
    </lineage>
</organism>
<dbReference type="EMBL" id="AMCI01006429">
    <property type="protein sequence ID" value="EJW94347.1"/>
    <property type="molecule type" value="Genomic_DNA"/>
</dbReference>
<reference evidence="1" key="1">
    <citation type="journal article" date="2012" name="PLoS ONE">
        <title>Gene sets for utilization of primary and secondary nutrition supplies in the distal gut of endangered iberian lynx.</title>
        <authorList>
            <person name="Alcaide M."/>
            <person name="Messina E."/>
            <person name="Richter M."/>
            <person name="Bargiela R."/>
            <person name="Peplies J."/>
            <person name="Huws S.A."/>
            <person name="Newbold C.J."/>
            <person name="Golyshin P.N."/>
            <person name="Simon M.A."/>
            <person name="Lopez G."/>
            <person name="Yakimov M.M."/>
            <person name="Ferrer M."/>
        </authorList>
    </citation>
    <scope>NUCLEOTIDE SEQUENCE</scope>
</reference>
<proteinExistence type="predicted"/>
<dbReference type="AlphaFoldDB" id="J9FXR9"/>
<accession>J9FXR9</accession>
<evidence type="ECO:0000313" key="1">
    <source>
        <dbReference type="EMBL" id="EJW94347.1"/>
    </source>
</evidence>
<protein>
    <submittedName>
        <fullName evidence="1">Uncharacterized protein</fullName>
    </submittedName>
</protein>
<name>J9FXR9_9ZZZZ</name>
<gene>
    <name evidence="1" type="ORF">EVA_17545</name>
</gene>